<protein>
    <submittedName>
        <fullName evidence="2">Beta-carotene 15,15'-monooxygenase</fullName>
    </submittedName>
</protein>
<name>A0A7T0KG58_9CORY</name>
<proteinExistence type="predicted"/>
<feature type="transmembrane region" description="Helical" evidence="1">
    <location>
        <begin position="308"/>
        <end position="332"/>
    </location>
</feature>
<dbReference type="RefSeq" id="WP_165009044.1">
    <property type="nucleotide sequence ID" value="NZ_CP064954.1"/>
</dbReference>
<feature type="transmembrane region" description="Helical" evidence="1">
    <location>
        <begin position="50"/>
        <end position="70"/>
    </location>
</feature>
<feature type="transmembrane region" description="Helical" evidence="1">
    <location>
        <begin position="279"/>
        <end position="302"/>
    </location>
</feature>
<dbReference type="AlphaFoldDB" id="A0A7T0KG58"/>
<feature type="transmembrane region" description="Helical" evidence="1">
    <location>
        <begin position="20"/>
        <end position="38"/>
    </location>
</feature>
<dbReference type="EMBL" id="CP064954">
    <property type="protein sequence ID" value="QPK79979.1"/>
    <property type="molecule type" value="Genomic_DNA"/>
</dbReference>
<feature type="transmembrane region" description="Helical" evidence="1">
    <location>
        <begin position="353"/>
        <end position="373"/>
    </location>
</feature>
<keyword evidence="1" id="KW-0812">Transmembrane</keyword>
<dbReference type="Proteomes" id="UP000594681">
    <property type="component" value="Chromosome"/>
</dbReference>
<evidence type="ECO:0000256" key="1">
    <source>
        <dbReference type="SAM" id="Phobius"/>
    </source>
</evidence>
<feature type="transmembrane region" description="Helical" evidence="1">
    <location>
        <begin position="379"/>
        <end position="400"/>
    </location>
</feature>
<evidence type="ECO:0000313" key="2">
    <source>
        <dbReference type="EMBL" id="QPK79979.1"/>
    </source>
</evidence>
<keyword evidence="1" id="KW-0472">Membrane</keyword>
<organism evidence="2 3">
    <name type="scientific">Corynebacterium lizhenjunii</name>
    <dbReference type="NCBI Taxonomy" id="2709394"/>
    <lineage>
        <taxon>Bacteria</taxon>
        <taxon>Bacillati</taxon>
        <taxon>Actinomycetota</taxon>
        <taxon>Actinomycetes</taxon>
        <taxon>Mycobacteriales</taxon>
        <taxon>Corynebacteriaceae</taxon>
        <taxon>Corynebacterium</taxon>
    </lineage>
</organism>
<gene>
    <name evidence="2" type="ORF">G7Y31_04620</name>
</gene>
<keyword evidence="1" id="KW-1133">Transmembrane helix</keyword>
<keyword evidence="2" id="KW-0560">Oxidoreductase</keyword>
<sequence>MSQQLINDVSLARRGRWHTAVFCLVAVWLAVGMGLVLARQLGAPVVWWELIHPFSVGVLTTAIVVYSTHFSEALTRTATQDYRAVAGRVGLIQVGLVLLLADRAGFDWGVLSDAAVVLILSALARHAVAIGRALRGSLSGQFAVTVPYYLVATGFLAAAVLCAAAAARGAGNYSNMIAAHQRGAVWGFALLTIVGTVVTLLPTLSGTPIAPAARARCSRALVVHTAGLAVAMVGYCAGWYLVGGLGQLATVVASALVLHPVVDSVLGNRPQLTAATLSVLAGLGWMVALNAADALSILTGAYPRAVTLVLLPAFVGAGLLQMVTGVLSHLLPTLRGGGREKVLAARARASRSGVARVVLINLGAVITVVPGSAPEATMSGIIMMGAGLAWTVAATAWAVFHPRTTN</sequence>
<evidence type="ECO:0000313" key="3">
    <source>
        <dbReference type="Proteomes" id="UP000594681"/>
    </source>
</evidence>
<feature type="transmembrane region" description="Helical" evidence="1">
    <location>
        <begin position="186"/>
        <end position="209"/>
    </location>
</feature>
<feature type="transmembrane region" description="Helical" evidence="1">
    <location>
        <begin position="221"/>
        <end position="242"/>
    </location>
</feature>
<keyword evidence="3" id="KW-1185">Reference proteome</keyword>
<reference evidence="2 3" key="1">
    <citation type="submission" date="2020-11" db="EMBL/GenBank/DDBJ databases">
        <title>Corynebacterium sp. ZJ-599.</title>
        <authorList>
            <person name="Zhou J."/>
        </authorList>
    </citation>
    <scope>NUCLEOTIDE SEQUENCE [LARGE SCALE GENOMIC DNA]</scope>
    <source>
        <strain evidence="2 3">ZJ-599</strain>
    </source>
</reference>
<dbReference type="KEGG" id="cliz:G7Y31_04620"/>
<feature type="transmembrane region" description="Helical" evidence="1">
    <location>
        <begin position="146"/>
        <end position="166"/>
    </location>
</feature>
<dbReference type="GO" id="GO:0004497">
    <property type="term" value="F:monooxygenase activity"/>
    <property type="evidence" value="ECO:0007669"/>
    <property type="project" value="UniProtKB-KW"/>
</dbReference>
<feature type="transmembrane region" description="Helical" evidence="1">
    <location>
        <begin position="113"/>
        <end position="134"/>
    </location>
</feature>
<feature type="transmembrane region" description="Helical" evidence="1">
    <location>
        <begin position="82"/>
        <end position="101"/>
    </location>
</feature>
<accession>A0A7T0KG58</accession>
<keyword evidence="2" id="KW-0503">Monooxygenase</keyword>